<sequence length="136" mass="15680">MFQLLFITVVLFLFMASTIAAVNFFLEFGVWCLLTPTVTQYLMTLLCINTHMPTWLGLLSFVVLMAYTILVFPLVFSLLLYMRVPYALYESMPWILRENGQFLQLLALGSIAALYIICVYAIALVRLARRKKMYVS</sequence>
<reference evidence="2" key="2">
    <citation type="submission" date="2023-06" db="EMBL/GenBank/DDBJ databases">
        <authorList>
            <consortium name="Lawrence Berkeley National Laboratory"/>
            <person name="Haridas S."/>
            <person name="Hensen N."/>
            <person name="Bonometti L."/>
            <person name="Westerberg I."/>
            <person name="Brannstrom I.O."/>
            <person name="Guillou S."/>
            <person name="Cros-Aarteil S."/>
            <person name="Calhoun S."/>
            <person name="Kuo A."/>
            <person name="Mondo S."/>
            <person name="Pangilinan J."/>
            <person name="Riley R."/>
            <person name="Labutti K."/>
            <person name="Andreopoulos B."/>
            <person name="Lipzen A."/>
            <person name="Chen C."/>
            <person name="Yanf M."/>
            <person name="Daum C."/>
            <person name="Ng V."/>
            <person name="Clum A."/>
            <person name="Steindorff A."/>
            <person name="Ohm R."/>
            <person name="Martin F."/>
            <person name="Silar P."/>
            <person name="Natvig D."/>
            <person name="Lalanne C."/>
            <person name="Gautier V."/>
            <person name="Ament-Velasquez S.L."/>
            <person name="Kruys A."/>
            <person name="Hutchinson M.I."/>
            <person name="Powell A.J."/>
            <person name="Barry K."/>
            <person name="Miller A.N."/>
            <person name="Grigoriev I.V."/>
            <person name="Debuchy R."/>
            <person name="Gladieux P."/>
            <person name="Thoren M.H."/>
            <person name="Johannesson H."/>
        </authorList>
    </citation>
    <scope>NUCLEOTIDE SEQUENCE</scope>
    <source>
        <strain evidence="2">CBS 955.72</strain>
    </source>
</reference>
<dbReference type="Proteomes" id="UP001275084">
    <property type="component" value="Unassembled WGS sequence"/>
</dbReference>
<gene>
    <name evidence="2" type="ORF">B0T25DRAFT_540744</name>
</gene>
<feature type="transmembrane region" description="Helical" evidence="1">
    <location>
        <begin position="55"/>
        <end position="82"/>
    </location>
</feature>
<keyword evidence="3" id="KW-1185">Reference proteome</keyword>
<keyword evidence="1" id="KW-0472">Membrane</keyword>
<organism evidence="2 3">
    <name type="scientific">Lasiosphaeria hispida</name>
    <dbReference type="NCBI Taxonomy" id="260671"/>
    <lineage>
        <taxon>Eukaryota</taxon>
        <taxon>Fungi</taxon>
        <taxon>Dikarya</taxon>
        <taxon>Ascomycota</taxon>
        <taxon>Pezizomycotina</taxon>
        <taxon>Sordariomycetes</taxon>
        <taxon>Sordariomycetidae</taxon>
        <taxon>Sordariales</taxon>
        <taxon>Lasiosphaeriaceae</taxon>
        <taxon>Lasiosphaeria</taxon>
    </lineage>
</organism>
<feature type="transmembrane region" description="Helical" evidence="1">
    <location>
        <begin position="102"/>
        <end position="125"/>
    </location>
</feature>
<evidence type="ECO:0000256" key="1">
    <source>
        <dbReference type="SAM" id="Phobius"/>
    </source>
</evidence>
<name>A0AAJ0HN84_9PEZI</name>
<evidence type="ECO:0000313" key="3">
    <source>
        <dbReference type="Proteomes" id="UP001275084"/>
    </source>
</evidence>
<accession>A0AAJ0HN84</accession>
<dbReference type="AlphaFoldDB" id="A0AAJ0HN84"/>
<reference evidence="2" key="1">
    <citation type="journal article" date="2023" name="Mol. Phylogenet. Evol.">
        <title>Genome-scale phylogeny and comparative genomics of the fungal order Sordariales.</title>
        <authorList>
            <person name="Hensen N."/>
            <person name="Bonometti L."/>
            <person name="Westerberg I."/>
            <person name="Brannstrom I.O."/>
            <person name="Guillou S."/>
            <person name="Cros-Aarteil S."/>
            <person name="Calhoun S."/>
            <person name="Haridas S."/>
            <person name="Kuo A."/>
            <person name="Mondo S."/>
            <person name="Pangilinan J."/>
            <person name="Riley R."/>
            <person name="LaButti K."/>
            <person name="Andreopoulos B."/>
            <person name="Lipzen A."/>
            <person name="Chen C."/>
            <person name="Yan M."/>
            <person name="Daum C."/>
            <person name="Ng V."/>
            <person name="Clum A."/>
            <person name="Steindorff A."/>
            <person name="Ohm R.A."/>
            <person name="Martin F."/>
            <person name="Silar P."/>
            <person name="Natvig D.O."/>
            <person name="Lalanne C."/>
            <person name="Gautier V."/>
            <person name="Ament-Velasquez S.L."/>
            <person name="Kruys A."/>
            <person name="Hutchinson M.I."/>
            <person name="Powell A.J."/>
            <person name="Barry K."/>
            <person name="Miller A.N."/>
            <person name="Grigoriev I.V."/>
            <person name="Debuchy R."/>
            <person name="Gladieux P."/>
            <person name="Hiltunen Thoren M."/>
            <person name="Johannesson H."/>
        </authorList>
    </citation>
    <scope>NUCLEOTIDE SEQUENCE</scope>
    <source>
        <strain evidence="2">CBS 955.72</strain>
    </source>
</reference>
<keyword evidence="1" id="KW-0812">Transmembrane</keyword>
<proteinExistence type="predicted"/>
<comment type="caution">
    <text evidence="2">The sequence shown here is derived from an EMBL/GenBank/DDBJ whole genome shotgun (WGS) entry which is preliminary data.</text>
</comment>
<evidence type="ECO:0000313" key="2">
    <source>
        <dbReference type="EMBL" id="KAK3358007.1"/>
    </source>
</evidence>
<protein>
    <submittedName>
        <fullName evidence="2">Uncharacterized protein</fullName>
    </submittedName>
</protein>
<dbReference type="EMBL" id="JAUIQD010000003">
    <property type="protein sequence ID" value="KAK3358007.1"/>
    <property type="molecule type" value="Genomic_DNA"/>
</dbReference>
<keyword evidence="1" id="KW-1133">Transmembrane helix</keyword>